<keyword evidence="2" id="KW-1185">Reference proteome</keyword>
<name>A0A517SEW9_9PLAN</name>
<gene>
    <name evidence="1" type="ORF">Pan44_26720</name>
</gene>
<evidence type="ECO:0000313" key="1">
    <source>
        <dbReference type="EMBL" id="QDT54637.1"/>
    </source>
</evidence>
<dbReference type="EMBL" id="CP036271">
    <property type="protein sequence ID" value="QDT54637.1"/>
    <property type="molecule type" value="Genomic_DNA"/>
</dbReference>
<protein>
    <submittedName>
        <fullName evidence="1">Uncharacterized protein</fullName>
    </submittedName>
</protein>
<evidence type="ECO:0000313" key="2">
    <source>
        <dbReference type="Proteomes" id="UP000315700"/>
    </source>
</evidence>
<dbReference type="InParanoid" id="A0A517SEW9"/>
<dbReference type="RefSeq" id="WP_145030476.1">
    <property type="nucleotide sequence ID" value="NZ_CP036271.1"/>
</dbReference>
<reference evidence="1 2" key="1">
    <citation type="submission" date="2019-02" db="EMBL/GenBank/DDBJ databases">
        <title>Deep-cultivation of Planctomycetes and their phenomic and genomic characterization uncovers novel biology.</title>
        <authorList>
            <person name="Wiegand S."/>
            <person name="Jogler M."/>
            <person name="Boedeker C."/>
            <person name="Pinto D."/>
            <person name="Vollmers J."/>
            <person name="Rivas-Marin E."/>
            <person name="Kohn T."/>
            <person name="Peeters S.H."/>
            <person name="Heuer A."/>
            <person name="Rast P."/>
            <person name="Oberbeckmann S."/>
            <person name="Bunk B."/>
            <person name="Jeske O."/>
            <person name="Meyerdierks A."/>
            <person name="Storesund J.E."/>
            <person name="Kallscheuer N."/>
            <person name="Luecker S."/>
            <person name="Lage O.M."/>
            <person name="Pohl T."/>
            <person name="Merkel B.J."/>
            <person name="Hornburger P."/>
            <person name="Mueller R.-W."/>
            <person name="Bruemmer F."/>
            <person name="Labrenz M."/>
            <person name="Spormann A.M."/>
            <person name="Op den Camp H."/>
            <person name="Overmann J."/>
            <person name="Amann R."/>
            <person name="Jetten M.S.M."/>
            <person name="Mascher T."/>
            <person name="Medema M.H."/>
            <person name="Devos D.P."/>
            <person name="Kaster A.-K."/>
            <person name="Ovreas L."/>
            <person name="Rohde M."/>
            <person name="Galperin M.Y."/>
            <person name="Jogler C."/>
        </authorList>
    </citation>
    <scope>NUCLEOTIDE SEQUENCE [LARGE SCALE GENOMIC DNA]</scope>
    <source>
        <strain evidence="1 2">Pan44</strain>
    </source>
</reference>
<dbReference type="KEGG" id="ccos:Pan44_26720"/>
<proteinExistence type="predicted"/>
<dbReference type="AlphaFoldDB" id="A0A517SEW9"/>
<organism evidence="1 2">
    <name type="scientific">Caulifigura coniformis</name>
    <dbReference type="NCBI Taxonomy" id="2527983"/>
    <lineage>
        <taxon>Bacteria</taxon>
        <taxon>Pseudomonadati</taxon>
        <taxon>Planctomycetota</taxon>
        <taxon>Planctomycetia</taxon>
        <taxon>Planctomycetales</taxon>
        <taxon>Planctomycetaceae</taxon>
        <taxon>Caulifigura</taxon>
    </lineage>
</organism>
<accession>A0A517SEW9</accession>
<dbReference type="Proteomes" id="UP000315700">
    <property type="component" value="Chromosome"/>
</dbReference>
<sequence>MTPDLGIELCDALVTDLNDPAITWVSPFTAARGFSPRVEAEVLNDTTFVVAYPAGDRRTLFERGEEWNTQPTGAITVLRRLPILEGTGIDEYEDTALPDELMALVGQLKGRFGRKEGYGLELPDFGQAWATAVENEPSFLPEYLQKGLFASVITVSFQMVRP</sequence>